<reference evidence="2 3" key="1">
    <citation type="submission" date="2018-12" db="EMBL/GenBank/DDBJ databases">
        <title>Genome sequence and assembly of Colletotrichum trifolii.</title>
        <authorList>
            <person name="Gan P."/>
            <person name="Shirasu K."/>
        </authorList>
    </citation>
    <scope>NUCLEOTIDE SEQUENCE [LARGE SCALE GENOMIC DNA]</scope>
    <source>
        <strain evidence="2 3">543-2</strain>
    </source>
</reference>
<feature type="compositionally biased region" description="Basic and acidic residues" evidence="1">
    <location>
        <begin position="210"/>
        <end position="220"/>
    </location>
</feature>
<dbReference type="AlphaFoldDB" id="A0A4R8RF26"/>
<sequence length="296" mass="33271">MALIFHGNPPAQDMMNSNHTLVNGLRVPNRISSHRRMLSEYQIYSPTTQNTHVFEKHTLVNNLRVPNRTSSHHQMFGKHEIHSRTAKDLPVIKNHTVVNGLCVPNKIAHHCKTAEAGIFLPTTRNKRSIENASYPAFVKRLHTPERISPHLASADQAGDLSYSPTKKLMKGSWKKGPIHSSSLRVPTRTSNCQRHTHTHTSTAANANRRKPTDKAKKYKEALSTSEIATNTSAATESVRISAKQDDDDTNKLTEHRSSSIGNLTTAMQNLMLSVPECKERQKYKVEDSENFFPKTI</sequence>
<accession>A0A4R8RF26</accession>
<keyword evidence="3" id="KW-1185">Reference proteome</keyword>
<dbReference type="Proteomes" id="UP000295703">
    <property type="component" value="Unassembled WGS sequence"/>
</dbReference>
<proteinExistence type="predicted"/>
<name>A0A4R8RF26_COLTR</name>
<gene>
    <name evidence="2" type="ORF">CTRI78_v005345</name>
</gene>
<evidence type="ECO:0000313" key="2">
    <source>
        <dbReference type="EMBL" id="TDZ58555.1"/>
    </source>
</evidence>
<protein>
    <submittedName>
        <fullName evidence="2">Uncharacterized protein</fullName>
    </submittedName>
</protein>
<evidence type="ECO:0000313" key="3">
    <source>
        <dbReference type="Proteomes" id="UP000295703"/>
    </source>
</evidence>
<comment type="caution">
    <text evidence="2">The sequence shown here is derived from an EMBL/GenBank/DDBJ whole genome shotgun (WGS) entry which is preliminary data.</text>
</comment>
<feature type="region of interest" description="Disordered" evidence="1">
    <location>
        <begin position="167"/>
        <end position="257"/>
    </location>
</feature>
<feature type="compositionally biased region" description="Polar residues" evidence="1">
    <location>
        <begin position="179"/>
        <end position="193"/>
    </location>
</feature>
<feature type="compositionally biased region" description="Basic residues" evidence="1">
    <location>
        <begin position="167"/>
        <end position="177"/>
    </location>
</feature>
<evidence type="ECO:0000256" key="1">
    <source>
        <dbReference type="SAM" id="MobiDB-lite"/>
    </source>
</evidence>
<organism evidence="2 3">
    <name type="scientific">Colletotrichum trifolii</name>
    <dbReference type="NCBI Taxonomy" id="5466"/>
    <lineage>
        <taxon>Eukaryota</taxon>
        <taxon>Fungi</taxon>
        <taxon>Dikarya</taxon>
        <taxon>Ascomycota</taxon>
        <taxon>Pezizomycotina</taxon>
        <taxon>Sordariomycetes</taxon>
        <taxon>Hypocreomycetidae</taxon>
        <taxon>Glomerellales</taxon>
        <taxon>Glomerellaceae</taxon>
        <taxon>Colletotrichum</taxon>
        <taxon>Colletotrichum orbiculare species complex</taxon>
    </lineage>
</organism>
<feature type="compositionally biased region" description="Polar residues" evidence="1">
    <location>
        <begin position="222"/>
        <end position="235"/>
    </location>
</feature>
<dbReference type="EMBL" id="RYZW01000043">
    <property type="protein sequence ID" value="TDZ58555.1"/>
    <property type="molecule type" value="Genomic_DNA"/>
</dbReference>